<dbReference type="PROSITE" id="PS51689">
    <property type="entry name" value="SAM_RNA_A_N6_MT"/>
    <property type="match status" value="1"/>
</dbReference>
<sequence>MTINEIKKLCNDFGIRPSKGKGQNFLLNEQIIEEIIKAADLSTADYVLEIGPGFGILTEQLIKKCQKVLAIELDKGLVFFLKKKFSASGGKTEKNPEILLADILAIKNQDLSDKLKSVNYKIVANLPYAITKPIFKKFLSYSPKPLEMTLLVQKEVAQKIIAQPGEMSILALSVQFYGQPEIVGYVGKENFYPLPKVDSAILKIKIRPGLPEELKRVLSQKDLEKFEENKFWQLVKMGFSSPRKQLQNNLAAGLKISKIEAITGLKIRGLADNCRAGDLGLADWAKLYQQFMV</sequence>
<evidence type="ECO:0000256" key="7">
    <source>
        <dbReference type="HAMAP-Rule" id="MF_00607"/>
    </source>
</evidence>
<evidence type="ECO:0000313" key="11">
    <source>
        <dbReference type="Proteomes" id="UP000176260"/>
    </source>
</evidence>
<name>A0A1G1XQD9_9BACT</name>
<dbReference type="Pfam" id="PF00398">
    <property type="entry name" value="RrnaAD"/>
    <property type="match status" value="1"/>
</dbReference>
<keyword evidence="5 7" id="KW-0949">S-adenosyl-L-methionine</keyword>
<evidence type="ECO:0000259" key="9">
    <source>
        <dbReference type="SMART" id="SM00650"/>
    </source>
</evidence>
<dbReference type="InterPro" id="IPR020596">
    <property type="entry name" value="rRNA_Ade_Mease_Trfase_CS"/>
</dbReference>
<evidence type="ECO:0000256" key="3">
    <source>
        <dbReference type="ARBA" id="ARBA00022603"/>
    </source>
</evidence>
<evidence type="ECO:0000313" key="10">
    <source>
        <dbReference type="EMBL" id="OGY42134.1"/>
    </source>
</evidence>
<dbReference type="GO" id="GO:0005829">
    <property type="term" value="C:cytosol"/>
    <property type="evidence" value="ECO:0007669"/>
    <property type="project" value="TreeGrafter"/>
</dbReference>
<dbReference type="AlphaFoldDB" id="A0A1G1XQD9"/>
<dbReference type="InterPro" id="IPR020598">
    <property type="entry name" value="rRNA_Ade_methylase_Trfase_N"/>
</dbReference>
<comment type="caution">
    <text evidence="10">The sequence shown here is derived from an EMBL/GenBank/DDBJ whole genome shotgun (WGS) entry which is preliminary data.</text>
</comment>
<dbReference type="Gene3D" id="3.40.50.150">
    <property type="entry name" value="Vaccinia Virus protein VP39"/>
    <property type="match status" value="1"/>
</dbReference>
<keyword evidence="4 7" id="KW-0808">Transferase</keyword>
<evidence type="ECO:0000256" key="4">
    <source>
        <dbReference type="ARBA" id="ARBA00022679"/>
    </source>
</evidence>
<dbReference type="InterPro" id="IPR011530">
    <property type="entry name" value="rRNA_adenine_dimethylase"/>
</dbReference>
<keyword evidence="2 7" id="KW-0698">rRNA processing</keyword>
<evidence type="ECO:0000256" key="8">
    <source>
        <dbReference type="PROSITE-ProRule" id="PRU01026"/>
    </source>
</evidence>
<feature type="binding site" evidence="7 8">
    <location>
        <position position="51"/>
    </location>
    <ligand>
        <name>S-adenosyl-L-methionine</name>
        <dbReference type="ChEBI" id="CHEBI:59789"/>
    </ligand>
</feature>
<reference evidence="10 11" key="1">
    <citation type="journal article" date="2016" name="Nat. Commun.">
        <title>Thousands of microbial genomes shed light on interconnected biogeochemical processes in an aquifer system.</title>
        <authorList>
            <person name="Anantharaman K."/>
            <person name="Brown C.T."/>
            <person name="Hug L.A."/>
            <person name="Sharon I."/>
            <person name="Castelle C.J."/>
            <person name="Probst A.J."/>
            <person name="Thomas B.C."/>
            <person name="Singh A."/>
            <person name="Wilkins M.J."/>
            <person name="Karaoz U."/>
            <person name="Brodie E.L."/>
            <person name="Williams K.H."/>
            <person name="Hubbard S.S."/>
            <person name="Banfield J.F."/>
        </authorList>
    </citation>
    <scope>NUCLEOTIDE SEQUENCE [LARGE SCALE GENOMIC DNA]</scope>
</reference>
<feature type="binding site" evidence="7 8">
    <location>
        <position position="125"/>
    </location>
    <ligand>
        <name>S-adenosyl-L-methionine</name>
        <dbReference type="ChEBI" id="CHEBI:59789"/>
    </ligand>
</feature>
<keyword evidence="3 7" id="KW-0489">Methyltransferase</keyword>
<dbReference type="GO" id="GO:0052908">
    <property type="term" value="F:16S rRNA (adenine(1518)-N(6)/adenine(1519)-N(6))-dimethyltransferase activity"/>
    <property type="evidence" value="ECO:0007669"/>
    <property type="project" value="UniProtKB-EC"/>
</dbReference>
<feature type="binding site" evidence="7 8">
    <location>
        <position position="24"/>
    </location>
    <ligand>
        <name>S-adenosyl-L-methionine</name>
        <dbReference type="ChEBI" id="CHEBI:59789"/>
    </ligand>
</feature>
<organism evidence="10 11">
    <name type="scientific">Candidatus Buchananbacteria bacterium RBG_13_39_9</name>
    <dbReference type="NCBI Taxonomy" id="1797531"/>
    <lineage>
        <taxon>Bacteria</taxon>
        <taxon>Candidatus Buchananiibacteriota</taxon>
    </lineage>
</organism>
<feature type="domain" description="Ribosomal RNA adenine methylase transferase N-terminal" evidence="9">
    <location>
        <begin position="31"/>
        <end position="208"/>
    </location>
</feature>
<dbReference type="CDD" id="cd02440">
    <property type="entry name" value="AdoMet_MTases"/>
    <property type="match status" value="1"/>
</dbReference>
<dbReference type="HAMAP" id="MF_00607">
    <property type="entry name" value="16SrRNA_methyltr_A"/>
    <property type="match status" value="1"/>
</dbReference>
<dbReference type="InterPro" id="IPR001737">
    <property type="entry name" value="KsgA/Erm"/>
</dbReference>
<feature type="binding site" evidence="7 8">
    <location>
        <position position="102"/>
    </location>
    <ligand>
        <name>S-adenosyl-L-methionine</name>
        <dbReference type="ChEBI" id="CHEBI:59789"/>
    </ligand>
</feature>
<comment type="function">
    <text evidence="7">Specifically dimethylates two adjacent adenosines (A1518 and A1519) in the loop of a conserved hairpin near the 3'-end of 16S rRNA in the 30S particle. May play a critical role in biogenesis of 30S subunits.</text>
</comment>
<comment type="similarity">
    <text evidence="7">Belongs to the class I-like SAM-binding methyltransferase superfamily. rRNA adenine N(6)-methyltransferase family. RsmA subfamily.</text>
</comment>
<accession>A0A1G1XQD9</accession>
<dbReference type="InterPro" id="IPR029063">
    <property type="entry name" value="SAM-dependent_MTases_sf"/>
</dbReference>
<evidence type="ECO:0000256" key="2">
    <source>
        <dbReference type="ARBA" id="ARBA00022552"/>
    </source>
</evidence>
<keyword evidence="1 7" id="KW-0963">Cytoplasm</keyword>
<dbReference type="EC" id="2.1.1.182" evidence="7"/>
<comment type="catalytic activity">
    <reaction evidence="7">
        <text>adenosine(1518)/adenosine(1519) in 16S rRNA + 4 S-adenosyl-L-methionine = N(6)-dimethyladenosine(1518)/N(6)-dimethyladenosine(1519) in 16S rRNA + 4 S-adenosyl-L-homocysteine + 4 H(+)</text>
        <dbReference type="Rhea" id="RHEA:19609"/>
        <dbReference type="Rhea" id="RHEA-COMP:10232"/>
        <dbReference type="Rhea" id="RHEA-COMP:10233"/>
        <dbReference type="ChEBI" id="CHEBI:15378"/>
        <dbReference type="ChEBI" id="CHEBI:57856"/>
        <dbReference type="ChEBI" id="CHEBI:59789"/>
        <dbReference type="ChEBI" id="CHEBI:74411"/>
        <dbReference type="ChEBI" id="CHEBI:74493"/>
        <dbReference type="EC" id="2.1.1.182"/>
    </reaction>
</comment>
<evidence type="ECO:0000256" key="1">
    <source>
        <dbReference type="ARBA" id="ARBA00022490"/>
    </source>
</evidence>
<feature type="binding site" evidence="7 8">
    <location>
        <position position="26"/>
    </location>
    <ligand>
        <name>S-adenosyl-L-methionine</name>
        <dbReference type="ChEBI" id="CHEBI:59789"/>
    </ligand>
</feature>
<evidence type="ECO:0000256" key="6">
    <source>
        <dbReference type="ARBA" id="ARBA00022884"/>
    </source>
</evidence>
<comment type="subcellular location">
    <subcellularLocation>
        <location evidence="7">Cytoplasm</location>
    </subcellularLocation>
</comment>
<dbReference type="PANTHER" id="PTHR11727">
    <property type="entry name" value="DIMETHYLADENOSINE TRANSFERASE"/>
    <property type="match status" value="1"/>
</dbReference>
<protein>
    <recommendedName>
        <fullName evidence="7">Ribosomal RNA small subunit methyltransferase A</fullName>
        <ecNumber evidence="7">2.1.1.182</ecNumber>
    </recommendedName>
    <alternativeName>
        <fullName evidence="7">16S rRNA (adenine(1518)-N(6)/adenine(1519)-N(6))-dimethyltransferase</fullName>
    </alternativeName>
    <alternativeName>
        <fullName evidence="7">16S rRNA dimethyladenosine transferase</fullName>
    </alternativeName>
    <alternativeName>
        <fullName evidence="7">16S rRNA dimethylase</fullName>
    </alternativeName>
    <alternativeName>
        <fullName evidence="7">S-adenosylmethionine-6-N', N'-adenosyl(rRNA) dimethyltransferase</fullName>
    </alternativeName>
</protein>
<feature type="binding site" evidence="7 8">
    <location>
        <position position="72"/>
    </location>
    <ligand>
        <name>S-adenosyl-L-methionine</name>
        <dbReference type="ChEBI" id="CHEBI:59789"/>
    </ligand>
</feature>
<evidence type="ECO:0000256" key="5">
    <source>
        <dbReference type="ARBA" id="ARBA00022691"/>
    </source>
</evidence>
<dbReference type="SMART" id="SM00650">
    <property type="entry name" value="rADc"/>
    <property type="match status" value="1"/>
</dbReference>
<dbReference type="NCBIfam" id="TIGR00755">
    <property type="entry name" value="ksgA"/>
    <property type="match status" value="1"/>
</dbReference>
<dbReference type="PROSITE" id="PS01131">
    <property type="entry name" value="RRNA_A_DIMETH"/>
    <property type="match status" value="1"/>
</dbReference>
<dbReference type="EMBL" id="MHIA01000017">
    <property type="protein sequence ID" value="OGY42134.1"/>
    <property type="molecule type" value="Genomic_DNA"/>
</dbReference>
<keyword evidence="6 7" id="KW-0694">RNA-binding</keyword>
<dbReference type="Gene3D" id="1.10.8.100">
    <property type="entry name" value="Ribosomal RNA adenine dimethylase-like, domain 2"/>
    <property type="match status" value="1"/>
</dbReference>
<dbReference type="GO" id="GO:0003723">
    <property type="term" value="F:RNA binding"/>
    <property type="evidence" value="ECO:0007669"/>
    <property type="project" value="UniProtKB-UniRule"/>
</dbReference>
<dbReference type="PANTHER" id="PTHR11727:SF7">
    <property type="entry name" value="DIMETHYLADENOSINE TRANSFERASE-RELATED"/>
    <property type="match status" value="1"/>
</dbReference>
<dbReference type="SUPFAM" id="SSF53335">
    <property type="entry name" value="S-adenosyl-L-methionine-dependent methyltransferases"/>
    <property type="match status" value="1"/>
</dbReference>
<proteinExistence type="inferred from homology"/>
<dbReference type="Proteomes" id="UP000176260">
    <property type="component" value="Unassembled WGS sequence"/>
</dbReference>
<gene>
    <name evidence="7" type="primary">rsmA</name>
    <name evidence="7" type="synonym">ksgA</name>
    <name evidence="10" type="ORF">A2Y67_01995</name>
</gene>
<dbReference type="InterPro" id="IPR023165">
    <property type="entry name" value="rRNA_Ade_diMease-like_C"/>
</dbReference>